<feature type="compositionally biased region" description="Basic and acidic residues" evidence="1">
    <location>
        <begin position="40"/>
        <end position="50"/>
    </location>
</feature>
<organism evidence="2 3">
    <name type="scientific">Dethiosulfatibacter aminovorans DSM 17477</name>
    <dbReference type="NCBI Taxonomy" id="1121476"/>
    <lineage>
        <taxon>Bacteria</taxon>
        <taxon>Bacillati</taxon>
        <taxon>Bacillota</taxon>
        <taxon>Tissierellia</taxon>
        <taxon>Dethiosulfatibacter</taxon>
    </lineage>
</organism>
<dbReference type="RefSeq" id="WP_175548531.1">
    <property type="nucleotide sequence ID" value="NZ_FQZL01000009.1"/>
</dbReference>
<dbReference type="Proteomes" id="UP000184052">
    <property type="component" value="Unassembled WGS sequence"/>
</dbReference>
<name>A0A1M6G0G3_9FIRM</name>
<sequence length="50" mass="6188">MHLEKMIEKYLKISKEKLKDLNKQRTRQLRIKNRKKKTKKESPKYDGTEK</sequence>
<protein>
    <submittedName>
        <fullName evidence="2">Uncharacterized protein</fullName>
    </submittedName>
</protein>
<proteinExistence type="predicted"/>
<dbReference type="AlphaFoldDB" id="A0A1M6G0G3"/>
<keyword evidence="3" id="KW-1185">Reference proteome</keyword>
<gene>
    <name evidence="2" type="ORF">SAMN02745751_01608</name>
</gene>
<evidence type="ECO:0000313" key="2">
    <source>
        <dbReference type="EMBL" id="SHJ03332.1"/>
    </source>
</evidence>
<feature type="region of interest" description="Disordered" evidence="1">
    <location>
        <begin position="21"/>
        <end position="50"/>
    </location>
</feature>
<feature type="compositionally biased region" description="Basic residues" evidence="1">
    <location>
        <begin position="24"/>
        <end position="39"/>
    </location>
</feature>
<dbReference type="STRING" id="1121476.SAMN02745751_01608"/>
<accession>A0A1M6G0G3</accession>
<evidence type="ECO:0000313" key="3">
    <source>
        <dbReference type="Proteomes" id="UP000184052"/>
    </source>
</evidence>
<reference evidence="2 3" key="1">
    <citation type="submission" date="2016-11" db="EMBL/GenBank/DDBJ databases">
        <authorList>
            <person name="Jaros S."/>
            <person name="Januszkiewicz K."/>
            <person name="Wedrychowicz H."/>
        </authorList>
    </citation>
    <scope>NUCLEOTIDE SEQUENCE [LARGE SCALE GENOMIC DNA]</scope>
    <source>
        <strain evidence="2 3">DSM 17477</strain>
    </source>
</reference>
<dbReference type="EMBL" id="FQZL01000009">
    <property type="protein sequence ID" value="SHJ03332.1"/>
    <property type="molecule type" value="Genomic_DNA"/>
</dbReference>
<evidence type="ECO:0000256" key="1">
    <source>
        <dbReference type="SAM" id="MobiDB-lite"/>
    </source>
</evidence>